<reference evidence="2" key="2">
    <citation type="submission" date="2020-11" db="EMBL/GenBank/DDBJ databases">
        <authorList>
            <person name="McCartney M.A."/>
            <person name="Auch B."/>
            <person name="Kono T."/>
            <person name="Mallez S."/>
            <person name="Becker A."/>
            <person name="Gohl D.M."/>
            <person name="Silverstein K.A.T."/>
            <person name="Koren S."/>
            <person name="Bechman K.B."/>
            <person name="Herman A."/>
            <person name="Abrahante J.E."/>
            <person name="Garbe J."/>
        </authorList>
    </citation>
    <scope>NUCLEOTIDE SEQUENCE</scope>
    <source>
        <strain evidence="2">Duluth1</strain>
        <tissue evidence="2">Whole animal</tissue>
    </source>
</reference>
<evidence type="ECO:0000313" key="2">
    <source>
        <dbReference type="EMBL" id="KAH3784400.1"/>
    </source>
</evidence>
<dbReference type="AntiFam" id="ANF00010">
    <property type="entry name" value="tRNA translation"/>
</dbReference>
<feature type="compositionally biased region" description="Polar residues" evidence="1">
    <location>
        <begin position="91"/>
        <end position="100"/>
    </location>
</feature>
<gene>
    <name evidence="2" type="ORF">DPMN_162354</name>
</gene>
<proteinExistence type="predicted"/>
<reference evidence="2" key="1">
    <citation type="journal article" date="2019" name="bioRxiv">
        <title>The Genome of the Zebra Mussel, Dreissena polymorpha: A Resource for Invasive Species Research.</title>
        <authorList>
            <person name="McCartney M.A."/>
            <person name="Auch B."/>
            <person name="Kono T."/>
            <person name="Mallez S."/>
            <person name="Zhang Y."/>
            <person name="Obille A."/>
            <person name="Becker A."/>
            <person name="Abrahante J.E."/>
            <person name="Garbe J."/>
            <person name="Badalamenti J.P."/>
            <person name="Herman A."/>
            <person name="Mangelson H."/>
            <person name="Liachko I."/>
            <person name="Sullivan S."/>
            <person name="Sone E.D."/>
            <person name="Koren S."/>
            <person name="Silverstein K.A.T."/>
            <person name="Beckman K.B."/>
            <person name="Gohl D.M."/>
        </authorList>
    </citation>
    <scope>NUCLEOTIDE SEQUENCE</scope>
    <source>
        <strain evidence="2">Duluth1</strain>
        <tissue evidence="2">Whole animal</tissue>
    </source>
</reference>
<feature type="region of interest" description="Disordered" evidence="1">
    <location>
        <begin position="76"/>
        <end position="107"/>
    </location>
</feature>
<accession>A0A9D4IRX8</accession>
<protein>
    <submittedName>
        <fullName evidence="2">Uncharacterized protein</fullName>
    </submittedName>
</protein>
<sequence>MDLGRCLAVSYQPSHVRKAAICLPRLSYLFATVEGLPKPPRTVTLPLYTPNGQVDGHLGLDSHCSKNVQVVTHWSTNPEVPGSIPGRGTGNFRNASSVSHPSRDVLV</sequence>
<keyword evidence="3" id="KW-1185">Reference proteome</keyword>
<evidence type="ECO:0000256" key="1">
    <source>
        <dbReference type="SAM" id="MobiDB-lite"/>
    </source>
</evidence>
<name>A0A9D4IRX8_DREPO</name>
<comment type="caution">
    <text evidence="2">The sequence shown here is derived from an EMBL/GenBank/DDBJ whole genome shotgun (WGS) entry which is preliminary data.</text>
</comment>
<organism evidence="2 3">
    <name type="scientific">Dreissena polymorpha</name>
    <name type="common">Zebra mussel</name>
    <name type="synonym">Mytilus polymorpha</name>
    <dbReference type="NCBI Taxonomy" id="45954"/>
    <lineage>
        <taxon>Eukaryota</taxon>
        <taxon>Metazoa</taxon>
        <taxon>Spiralia</taxon>
        <taxon>Lophotrochozoa</taxon>
        <taxon>Mollusca</taxon>
        <taxon>Bivalvia</taxon>
        <taxon>Autobranchia</taxon>
        <taxon>Heteroconchia</taxon>
        <taxon>Euheterodonta</taxon>
        <taxon>Imparidentia</taxon>
        <taxon>Neoheterodontei</taxon>
        <taxon>Myida</taxon>
        <taxon>Dreissenoidea</taxon>
        <taxon>Dreissenidae</taxon>
        <taxon>Dreissena</taxon>
    </lineage>
</organism>
<dbReference type="AlphaFoldDB" id="A0A9D4IRX8"/>
<dbReference type="EMBL" id="JAIWYP010000008">
    <property type="protein sequence ID" value="KAH3784400.1"/>
    <property type="molecule type" value="Genomic_DNA"/>
</dbReference>
<evidence type="ECO:0000313" key="3">
    <source>
        <dbReference type="Proteomes" id="UP000828390"/>
    </source>
</evidence>
<dbReference type="Proteomes" id="UP000828390">
    <property type="component" value="Unassembled WGS sequence"/>
</dbReference>